<keyword evidence="1" id="KW-0472">Membrane</keyword>
<proteinExistence type="predicted"/>
<reference evidence="3 4" key="1">
    <citation type="journal article" date="1992" name="Lakartidningen">
        <title>[Penicillin V and not amoxicillin is the first choice preparation in acute otitis].</title>
        <authorList>
            <person name="Kamme C."/>
            <person name="Lundgren K."/>
            <person name="Prellner K."/>
        </authorList>
    </citation>
    <scope>NUCLEOTIDE SEQUENCE [LARGE SCALE GENOMIC DNA]</scope>
    <source>
        <strain evidence="3 4">513A</strain>
    </source>
</reference>
<dbReference type="RefSeq" id="WP_147739559.1">
    <property type="nucleotide sequence ID" value="NZ_SAXU01000001.1"/>
</dbReference>
<feature type="domain" description="Zinc-ribbon" evidence="2">
    <location>
        <begin position="2"/>
        <end position="22"/>
    </location>
</feature>
<evidence type="ECO:0000259" key="2">
    <source>
        <dbReference type="Pfam" id="PF13240"/>
    </source>
</evidence>
<evidence type="ECO:0000256" key="1">
    <source>
        <dbReference type="SAM" id="Phobius"/>
    </source>
</evidence>
<gene>
    <name evidence="3" type="ORF">EPJ79_11265</name>
</gene>
<keyword evidence="1" id="KW-0812">Transmembrane</keyword>
<evidence type="ECO:0000313" key="3">
    <source>
        <dbReference type="EMBL" id="TXJ21661.1"/>
    </source>
</evidence>
<organism evidence="3 4">
    <name type="scientific">Brachyspira aalborgi</name>
    <dbReference type="NCBI Taxonomy" id="29522"/>
    <lineage>
        <taxon>Bacteria</taxon>
        <taxon>Pseudomonadati</taxon>
        <taxon>Spirochaetota</taxon>
        <taxon>Spirochaetia</taxon>
        <taxon>Brachyspirales</taxon>
        <taxon>Brachyspiraceae</taxon>
        <taxon>Brachyspira</taxon>
    </lineage>
</organism>
<dbReference type="InterPro" id="IPR026870">
    <property type="entry name" value="Zinc_ribbon_dom"/>
</dbReference>
<feature type="transmembrane region" description="Helical" evidence="1">
    <location>
        <begin position="234"/>
        <end position="253"/>
    </location>
</feature>
<name>A0A5C8DB84_9SPIR</name>
<dbReference type="AlphaFoldDB" id="A0A5C8DB84"/>
<accession>A0A5C8DB84</accession>
<sequence>MFCSKCGTQLNEDAKFCNNCGERIITNSTQNNETFQNNTPNVENTESNKKSFFEKFKKFTEVELEPEERKKLLDNHNKYLAAFFHLKEPPTNYELKELEKNDKRLNNRRSFLSFLIKGISNPNPYGSILHLFCPYLYLFQLGAYKSAIIITIIHSLSLFGLMKVIKFRDMSSGWDFLGMMLCIFIPIFGWEIENKINMILFKRRMKKVENEKSEEEKLAKFKSLCPDKDKYKKLTIMSFACWTIFLIISLFTFRGSGKYIDLVKNGAFRVYPNITIEELINGAMHNPKWKQGQTEDGINFVNVSGLIEGNKVVIQFKIDKNENSFGVNALEVNGQPRSTQGIEIDLYSLYIANK</sequence>
<keyword evidence="1" id="KW-1133">Transmembrane helix</keyword>
<dbReference type="Pfam" id="PF13240">
    <property type="entry name" value="Zn_Ribbon_1"/>
    <property type="match status" value="1"/>
</dbReference>
<dbReference type="EMBL" id="SAXU01000001">
    <property type="protein sequence ID" value="TXJ21661.1"/>
    <property type="molecule type" value="Genomic_DNA"/>
</dbReference>
<feature type="transmembrane region" description="Helical" evidence="1">
    <location>
        <begin position="143"/>
        <end position="162"/>
    </location>
</feature>
<feature type="transmembrane region" description="Helical" evidence="1">
    <location>
        <begin position="174"/>
        <end position="192"/>
    </location>
</feature>
<protein>
    <submittedName>
        <fullName evidence="3">Zinc ribbon domain-containing protein</fullName>
    </submittedName>
</protein>
<evidence type="ECO:0000313" key="4">
    <source>
        <dbReference type="Proteomes" id="UP000324638"/>
    </source>
</evidence>
<feature type="transmembrane region" description="Helical" evidence="1">
    <location>
        <begin position="114"/>
        <end position="137"/>
    </location>
</feature>
<dbReference type="Proteomes" id="UP000324638">
    <property type="component" value="Unassembled WGS sequence"/>
</dbReference>
<comment type="caution">
    <text evidence="3">The sequence shown here is derived from an EMBL/GenBank/DDBJ whole genome shotgun (WGS) entry which is preliminary data.</text>
</comment>